<dbReference type="RefSeq" id="WP_135877106.1">
    <property type="nucleotide sequence ID" value="NZ_SRSO01000012.1"/>
</dbReference>
<dbReference type="PANTHER" id="PTHR12526:SF630">
    <property type="entry name" value="GLYCOSYLTRANSFERASE"/>
    <property type="match status" value="1"/>
</dbReference>
<dbReference type="Proteomes" id="UP000307602">
    <property type="component" value="Unassembled WGS sequence"/>
</dbReference>
<comment type="caution">
    <text evidence="2">The sequence shown here is derived from an EMBL/GenBank/DDBJ whole genome shotgun (WGS) entry which is preliminary data.</text>
</comment>
<organism evidence="2 3">
    <name type="scientific">Flavivirga rizhaonensis</name>
    <dbReference type="NCBI Taxonomy" id="2559571"/>
    <lineage>
        <taxon>Bacteria</taxon>
        <taxon>Pseudomonadati</taxon>
        <taxon>Bacteroidota</taxon>
        <taxon>Flavobacteriia</taxon>
        <taxon>Flavobacteriales</taxon>
        <taxon>Flavobacteriaceae</taxon>
        <taxon>Flavivirga</taxon>
    </lineage>
</organism>
<dbReference type="Pfam" id="PF00534">
    <property type="entry name" value="Glycos_transf_1"/>
    <property type="match status" value="1"/>
</dbReference>
<gene>
    <name evidence="2" type="ORF">EM932_10305</name>
</gene>
<keyword evidence="2" id="KW-0808">Transferase</keyword>
<feature type="domain" description="Glycosyl transferase family 1" evidence="1">
    <location>
        <begin position="182"/>
        <end position="338"/>
    </location>
</feature>
<dbReference type="EMBL" id="SRSO01000012">
    <property type="protein sequence ID" value="TGV02559.1"/>
    <property type="molecule type" value="Genomic_DNA"/>
</dbReference>
<reference evidence="2 3" key="1">
    <citation type="submission" date="2019-04" db="EMBL/GenBank/DDBJ databases">
        <authorList>
            <person name="Liu A."/>
        </authorList>
    </citation>
    <scope>NUCLEOTIDE SEQUENCE [LARGE SCALE GENOMIC DNA]</scope>
    <source>
        <strain evidence="2 3">RZ03</strain>
    </source>
</reference>
<dbReference type="InterPro" id="IPR001296">
    <property type="entry name" value="Glyco_trans_1"/>
</dbReference>
<dbReference type="SUPFAM" id="SSF53756">
    <property type="entry name" value="UDP-Glycosyltransferase/glycogen phosphorylase"/>
    <property type="match status" value="1"/>
</dbReference>
<sequence length="359" mass="41470">MLRLLYIATNLNTSGGVARVLSVKLNYLVEMFSYEIHMINTNGDSNNLFFPFHKKIQIHDLDRKDQRLQGLFGYRTKLNKKIETINPDIIINCDNGLKGSLLPFFLKNRIPLVYENHNSKNAKEPSLKGNLKLKLSFFFFSLGVSRYKWIIVYQHTNKNRNIKNFKVIPNPIGFKTNDTSSSLENKVVIAVGRFSYQKGYDKLIKIWSLVSKKHPDWVLNIYGEGAHDDLIRLSQKLNITTKVQFFKPVKDIKSIYLGASILVNTSRYEPFGLAVTEAMSCGLPVIAFENTLGPKSYIHDKENGFLIQKDNFENYANKLIMLIENKNEMKRISKAAKESMKAYKLTEIMRVWHELFQSI</sequence>
<dbReference type="GO" id="GO:0016757">
    <property type="term" value="F:glycosyltransferase activity"/>
    <property type="evidence" value="ECO:0007669"/>
    <property type="project" value="InterPro"/>
</dbReference>
<dbReference type="PANTHER" id="PTHR12526">
    <property type="entry name" value="GLYCOSYLTRANSFERASE"/>
    <property type="match status" value="1"/>
</dbReference>
<evidence type="ECO:0000313" key="3">
    <source>
        <dbReference type="Proteomes" id="UP000307602"/>
    </source>
</evidence>
<evidence type="ECO:0000313" key="2">
    <source>
        <dbReference type="EMBL" id="TGV02559.1"/>
    </source>
</evidence>
<accession>A0A4S1DWX8</accession>
<proteinExistence type="predicted"/>
<keyword evidence="3" id="KW-1185">Reference proteome</keyword>
<evidence type="ECO:0000259" key="1">
    <source>
        <dbReference type="Pfam" id="PF00534"/>
    </source>
</evidence>
<dbReference type="Gene3D" id="3.40.50.2000">
    <property type="entry name" value="Glycogen Phosphorylase B"/>
    <property type="match status" value="2"/>
</dbReference>
<dbReference type="OrthoDB" id="9811239at2"/>
<dbReference type="AlphaFoldDB" id="A0A4S1DWX8"/>
<name>A0A4S1DWX8_9FLAO</name>
<protein>
    <submittedName>
        <fullName evidence="2">Glycosyltransferase family 4 protein</fullName>
    </submittedName>
</protein>